<dbReference type="AlphaFoldDB" id="A0AA36FH85"/>
<dbReference type="EMBL" id="OX597834">
    <property type="protein sequence ID" value="CAI9738575.1"/>
    <property type="molecule type" value="Genomic_DNA"/>
</dbReference>
<accession>A0AA36FH85</accession>
<name>A0AA36FH85_OCTVU</name>
<organism evidence="1 2">
    <name type="scientific">Octopus vulgaris</name>
    <name type="common">Common octopus</name>
    <dbReference type="NCBI Taxonomy" id="6645"/>
    <lineage>
        <taxon>Eukaryota</taxon>
        <taxon>Metazoa</taxon>
        <taxon>Spiralia</taxon>
        <taxon>Lophotrochozoa</taxon>
        <taxon>Mollusca</taxon>
        <taxon>Cephalopoda</taxon>
        <taxon>Coleoidea</taxon>
        <taxon>Octopodiformes</taxon>
        <taxon>Octopoda</taxon>
        <taxon>Incirrata</taxon>
        <taxon>Octopodidae</taxon>
        <taxon>Octopus</taxon>
    </lineage>
</organism>
<protein>
    <submittedName>
        <fullName evidence="1">Uncharacterized protein</fullName>
    </submittedName>
</protein>
<reference evidence="1" key="1">
    <citation type="submission" date="2023-08" db="EMBL/GenBank/DDBJ databases">
        <authorList>
            <person name="Alioto T."/>
            <person name="Alioto T."/>
            <person name="Gomez Garrido J."/>
        </authorList>
    </citation>
    <scope>NUCLEOTIDE SEQUENCE</scope>
</reference>
<dbReference type="Proteomes" id="UP001162480">
    <property type="component" value="Chromosome 21"/>
</dbReference>
<keyword evidence="2" id="KW-1185">Reference proteome</keyword>
<evidence type="ECO:0000313" key="2">
    <source>
        <dbReference type="Proteomes" id="UP001162480"/>
    </source>
</evidence>
<sequence length="151" mass="17281">MQTKAYPLDFMADFEAAVHEAFNSSFPNSSIVAGLFHLNQSVFRKIIDLSLKEKDYKDSEFCLKTRCFSAMAFLPVEDVEEVYGELKDDEEVPAEFIANFDLTYIEVVRGCGARQRRGPPTFPITVWNVNQRMLQDLPRTNNAAVGEWFIL</sequence>
<gene>
    <name evidence="1" type="ORF">OCTVUL_1B002445</name>
</gene>
<evidence type="ECO:0000313" key="1">
    <source>
        <dbReference type="EMBL" id="CAI9738575.1"/>
    </source>
</evidence>
<proteinExistence type="predicted"/>